<evidence type="ECO:0000313" key="2">
    <source>
        <dbReference type="EMBL" id="MFF0004474.1"/>
    </source>
</evidence>
<evidence type="ECO:0000313" key="3">
    <source>
        <dbReference type="Proteomes" id="UP001601422"/>
    </source>
</evidence>
<organism evidence="2 3">
    <name type="scientific">Streptomyces tibetensis</name>
    <dbReference type="NCBI Taxonomy" id="2382123"/>
    <lineage>
        <taxon>Bacteria</taxon>
        <taxon>Bacillati</taxon>
        <taxon>Actinomycetota</taxon>
        <taxon>Actinomycetes</taxon>
        <taxon>Kitasatosporales</taxon>
        <taxon>Streptomycetaceae</taxon>
        <taxon>Streptomyces</taxon>
    </lineage>
</organism>
<dbReference type="Proteomes" id="UP001601422">
    <property type="component" value="Unassembled WGS sequence"/>
</dbReference>
<keyword evidence="1" id="KW-0732">Signal</keyword>
<sequence>MMRKRTWIAAAATVSALITISASATATATAAEDDAFAQPAMAAPQGERDAQRTMSEWSVTHATASASGLIRSAEGKSAIAGELRNAGPGCHSLVIQPMIGVFPGPITKVATSCGSETVPVYREYAGTPLVKICRDSAAPFTDCGPAQQLPAGSNPPPHGYVYEAAWLATQNMSYCKSEGEKGISEGRWTAYVCREEYRGGADLPLLHQVLYVKK</sequence>
<evidence type="ECO:0000256" key="1">
    <source>
        <dbReference type="SAM" id="SignalP"/>
    </source>
</evidence>
<feature type="chain" id="PRO_5046205380" evidence="1">
    <location>
        <begin position="27"/>
        <end position="214"/>
    </location>
</feature>
<proteinExistence type="predicted"/>
<name>A0ABW6MUQ0_9ACTN</name>
<protein>
    <submittedName>
        <fullName evidence="2">Uncharacterized protein</fullName>
    </submittedName>
</protein>
<gene>
    <name evidence="2" type="ORF">ACFYQT_13685</name>
</gene>
<dbReference type="RefSeq" id="WP_362045129.1">
    <property type="nucleotide sequence ID" value="NZ_JBEXVS010000032.1"/>
</dbReference>
<comment type="caution">
    <text evidence="2">The sequence shown here is derived from an EMBL/GenBank/DDBJ whole genome shotgun (WGS) entry which is preliminary data.</text>
</comment>
<reference evidence="2 3" key="1">
    <citation type="submission" date="2024-10" db="EMBL/GenBank/DDBJ databases">
        <title>The Natural Products Discovery Center: Release of the First 8490 Sequenced Strains for Exploring Actinobacteria Biosynthetic Diversity.</title>
        <authorList>
            <person name="Kalkreuter E."/>
            <person name="Kautsar S.A."/>
            <person name="Yang D."/>
            <person name="Bader C.D."/>
            <person name="Teijaro C.N."/>
            <person name="Fluegel L."/>
            <person name="Davis C.M."/>
            <person name="Simpson J.R."/>
            <person name="Lauterbach L."/>
            <person name="Steele A.D."/>
            <person name="Gui C."/>
            <person name="Meng S."/>
            <person name="Li G."/>
            <person name="Viehrig K."/>
            <person name="Ye F."/>
            <person name="Su P."/>
            <person name="Kiefer A.F."/>
            <person name="Nichols A."/>
            <person name="Cepeda A.J."/>
            <person name="Yan W."/>
            <person name="Fan B."/>
            <person name="Jiang Y."/>
            <person name="Adhikari A."/>
            <person name="Zheng C.-J."/>
            <person name="Schuster L."/>
            <person name="Cowan T.M."/>
            <person name="Smanski M.J."/>
            <person name="Chevrette M.G."/>
            <person name="De Carvalho L.P.S."/>
            <person name="Shen B."/>
        </authorList>
    </citation>
    <scope>NUCLEOTIDE SEQUENCE [LARGE SCALE GENOMIC DNA]</scope>
    <source>
        <strain evidence="2 3">NPDC005497</strain>
    </source>
</reference>
<dbReference type="EMBL" id="JBIAJP010000003">
    <property type="protein sequence ID" value="MFF0004474.1"/>
    <property type="molecule type" value="Genomic_DNA"/>
</dbReference>
<accession>A0ABW6MUQ0</accession>
<keyword evidence="3" id="KW-1185">Reference proteome</keyword>
<feature type="signal peptide" evidence="1">
    <location>
        <begin position="1"/>
        <end position="26"/>
    </location>
</feature>